<reference evidence="1 5" key="3">
    <citation type="submission" date="2018-10" db="EMBL/GenBank/DDBJ databases">
        <title>Escaping from acidified nitrite in gastric host defense: Transcriptomic basis for resistance to free nitrous acid in Enterococcus faecalis.</title>
        <authorList>
            <person name="Yu Z."/>
            <person name="Shi D."/>
            <person name="Liu W."/>
            <person name="Meng F."/>
        </authorList>
    </citation>
    <scope>NUCLEOTIDE SEQUENCE [LARGE SCALE GENOMIC DNA]</scope>
    <source>
        <strain evidence="1 5">JE1</strain>
    </source>
</reference>
<dbReference type="EMBL" id="NGKW01000002">
    <property type="protein sequence ID" value="OTN95085.1"/>
    <property type="molecule type" value="Genomic_DNA"/>
</dbReference>
<dbReference type="Proteomes" id="UP000194885">
    <property type="component" value="Unassembled WGS sequence"/>
</dbReference>
<name>A0A242BHU8_ENTFC</name>
<protein>
    <submittedName>
        <fullName evidence="3">Uncharacterized protein</fullName>
    </submittedName>
</protein>
<reference evidence="3 4" key="1">
    <citation type="submission" date="2017-05" db="EMBL/GenBank/DDBJ databases">
        <title>The Genome Sequence of Enterococcus faecium 7H8_DIV0219.</title>
        <authorList>
            <consortium name="The Broad Institute Genomics Platform"/>
            <consortium name="The Broad Institute Genomic Center for Infectious Diseases"/>
            <person name="Earl A."/>
            <person name="Manson A."/>
            <person name="Schwartman J."/>
            <person name="Gilmore M."/>
            <person name="Abouelleil A."/>
            <person name="Cao P."/>
            <person name="Chapman S."/>
            <person name="Cusick C."/>
            <person name="Shea T."/>
            <person name="Young S."/>
            <person name="Neafsey D."/>
            <person name="Nusbaum C."/>
            <person name="Birren B."/>
        </authorList>
    </citation>
    <scope>NUCLEOTIDE SEQUENCE [LARGE SCALE GENOMIC DNA]</scope>
    <source>
        <strain evidence="3 4">7H8_DIV0219</strain>
    </source>
</reference>
<evidence type="ECO:0000313" key="5">
    <source>
        <dbReference type="Proteomes" id="UP000275747"/>
    </source>
</evidence>
<evidence type="ECO:0000313" key="2">
    <source>
        <dbReference type="EMBL" id="KAA0688011.1"/>
    </source>
</evidence>
<proteinExistence type="predicted"/>
<dbReference type="RefSeq" id="WP_038398866.1">
    <property type="nucleotide sequence ID" value="NZ_CABGQB010000001.1"/>
</dbReference>
<dbReference type="Proteomes" id="UP000448762">
    <property type="component" value="Unassembled WGS sequence"/>
</dbReference>
<evidence type="ECO:0000313" key="6">
    <source>
        <dbReference type="Proteomes" id="UP000448762"/>
    </source>
</evidence>
<dbReference type="AlphaFoldDB" id="A0A242BHU8"/>
<dbReference type="Proteomes" id="UP000275747">
    <property type="component" value="Chromosome"/>
</dbReference>
<evidence type="ECO:0000313" key="4">
    <source>
        <dbReference type="Proteomes" id="UP000194885"/>
    </source>
</evidence>
<accession>A0A242BHU8</accession>
<dbReference type="EMBL" id="QOVC01000011">
    <property type="protein sequence ID" value="KAA0688011.1"/>
    <property type="molecule type" value="Genomic_DNA"/>
</dbReference>
<evidence type="ECO:0000313" key="1">
    <source>
        <dbReference type="EMBL" id="AYM73154.1"/>
    </source>
</evidence>
<dbReference type="EMBL" id="CP033041">
    <property type="protein sequence ID" value="AYM73154.1"/>
    <property type="molecule type" value="Genomic_DNA"/>
</dbReference>
<sequence>MRILFIMDITKEVGWYARIYYELADLKKEVEEYFSRSYNVSTDPTKVALADLVVLPEIVEPFFQEKKNKHVLVVPTTFFLTKDFDQIKKLIDLQTNDIS</sequence>
<gene>
    <name evidence="3" type="ORF">A5810_001332</name>
    <name evidence="1" type="ORF">D9Z05_07720</name>
    <name evidence="2" type="ORF">DTX73_12570</name>
</gene>
<evidence type="ECO:0000313" key="3">
    <source>
        <dbReference type="EMBL" id="OTN95085.1"/>
    </source>
</evidence>
<organism evidence="3 4">
    <name type="scientific">Enterococcus faecium</name>
    <name type="common">Streptococcus faecium</name>
    <dbReference type="NCBI Taxonomy" id="1352"/>
    <lineage>
        <taxon>Bacteria</taxon>
        <taxon>Bacillati</taxon>
        <taxon>Bacillota</taxon>
        <taxon>Bacilli</taxon>
        <taxon>Lactobacillales</taxon>
        <taxon>Enterococcaceae</taxon>
        <taxon>Enterococcus</taxon>
    </lineage>
</organism>
<reference evidence="2 6" key="2">
    <citation type="submission" date="2018-07" db="EMBL/GenBank/DDBJ databases">
        <title>High quality draft genome sequencing of Enterococcus faecium exhibiting probiotic potential isolated from mucus of freshwater fish.</title>
        <authorList>
            <person name="El-Jeni R."/>
            <person name="Ghedira K."/>
            <person name="Abdelhak S."/>
            <person name="El-Bour M."/>
            <person name="Bouhaouala-Zahar B."/>
        </authorList>
    </citation>
    <scope>NUCLEOTIDE SEQUENCE [LARGE SCALE GENOMIC DNA]</scope>
    <source>
        <strain evidence="2 6">R.A73</strain>
    </source>
</reference>